<dbReference type="RefSeq" id="WP_207392541.1">
    <property type="nucleotide sequence ID" value="NZ_SHPX01000045.1"/>
</dbReference>
<dbReference type="SUPFAM" id="SSF52266">
    <property type="entry name" value="SGNH hydrolase"/>
    <property type="match status" value="1"/>
</dbReference>
<dbReference type="EMBL" id="SHPX01000045">
    <property type="protein sequence ID" value="TCD95704.1"/>
    <property type="molecule type" value="Genomic_DNA"/>
</dbReference>
<name>A0A4R0T4I4_BIFLL</name>
<dbReference type="Proteomes" id="UP000293441">
    <property type="component" value="Unassembled WGS sequence"/>
</dbReference>
<accession>A0A4R0T4I4</accession>
<proteinExistence type="predicted"/>
<sequence>MVEQIVDLVEAGMPVSSDTAAVAAGAGSAAGWEAGRMAASGLANGVAGRVSALESRVDVLSASGSGGGDEGKELRDVRAGWDGVTAATAGESVRRQARGLYDRAMVAPTGIDGYVAYNQDPEAPWDDLDTFRANTLVLVDNQKVAHLPAGLNLPVWVQTFGLPGYNDRLKYQTAFAYNGRTMFRSIHGAPDSTWAEWKDVSVMTLSNPAANGGLVMTAQGDFADADTVPRNSVLMVSDTTMSHLPAAQNGWLITLGVTNDTYMTGKLEGKLRSQLYVSEKGGVWTRSIHGAPDSTWAGWTQIGGSQRVLDQMLAGEYVDFGMFRTIACLGDSYTQGGIADSSGQWHDELARPWPQTVAERDGVTASNFGVGGSMTRTYFNDNLQRVLDATPSDAYFYCWGINDSYDNDYMNGRWDGLKPQARLGGPADIVANATSTPANTFYGYYSAIVRRCQAHAPLAAHTLIAPPTAAMRGGLVGAYADAVKDIAERLGLPFMDPRDDPFFKSPTFTTMNVGHPTRAGYIGMARAYTRLFSRCVDSNTAYYRDAVVGQGSEETTVNTQDAIGGLASQG</sequence>
<evidence type="ECO:0000313" key="2">
    <source>
        <dbReference type="EMBL" id="TCD95704.1"/>
    </source>
</evidence>
<comment type="caution">
    <text evidence="2">The sequence shown here is derived from an EMBL/GenBank/DDBJ whole genome shotgun (WGS) entry which is preliminary data.</text>
</comment>
<organism evidence="2 3">
    <name type="scientific">Bifidobacterium longum subsp. longum</name>
    <dbReference type="NCBI Taxonomy" id="1679"/>
    <lineage>
        <taxon>Bacteria</taxon>
        <taxon>Bacillati</taxon>
        <taxon>Actinomycetota</taxon>
        <taxon>Actinomycetes</taxon>
        <taxon>Bifidobacteriales</taxon>
        <taxon>Bifidobacteriaceae</taxon>
        <taxon>Bifidobacterium</taxon>
    </lineage>
</organism>
<feature type="domain" description="SGNH hydrolase-type esterase" evidence="1">
    <location>
        <begin position="328"/>
        <end position="521"/>
    </location>
</feature>
<evidence type="ECO:0000259" key="1">
    <source>
        <dbReference type="Pfam" id="PF13472"/>
    </source>
</evidence>
<dbReference type="Pfam" id="PF13472">
    <property type="entry name" value="Lipase_GDSL_2"/>
    <property type="match status" value="1"/>
</dbReference>
<dbReference type="AlphaFoldDB" id="A0A4R0T4I4"/>
<reference evidence="2 3" key="1">
    <citation type="journal article" date="2018" name="Sci. Rep.">
        <title>Genomic diversity and distribution of Bifidobacterium longum subsp. longum across the human lifespan.</title>
        <authorList>
            <person name="Odamaki T."/>
            <person name="Bottacini F."/>
            <person name="Kato K."/>
            <person name="Mitsuyama E."/>
            <person name="Yoshida K."/>
            <person name="Horigome A."/>
            <person name="Xiao J.Z."/>
            <person name="van Sinderen D."/>
        </authorList>
    </citation>
    <scope>NUCLEOTIDE SEQUENCE [LARGE SCALE GENOMIC DNA]</scope>
    <source>
        <strain evidence="2 3">MCC10015</strain>
    </source>
</reference>
<dbReference type="CDD" id="cd00229">
    <property type="entry name" value="SGNH_hydrolase"/>
    <property type="match status" value="1"/>
</dbReference>
<dbReference type="Gene3D" id="3.40.50.1110">
    <property type="entry name" value="SGNH hydrolase"/>
    <property type="match status" value="1"/>
</dbReference>
<evidence type="ECO:0000313" key="3">
    <source>
        <dbReference type="Proteomes" id="UP000293441"/>
    </source>
</evidence>
<protein>
    <recommendedName>
        <fullName evidence="1">SGNH hydrolase-type esterase domain-containing protein</fullName>
    </recommendedName>
</protein>
<gene>
    <name evidence="2" type="ORF">MCC10015_1898</name>
</gene>
<dbReference type="InterPro" id="IPR036514">
    <property type="entry name" value="SGNH_hydro_sf"/>
</dbReference>
<dbReference type="InterPro" id="IPR013830">
    <property type="entry name" value="SGNH_hydro"/>
</dbReference>